<reference evidence="6" key="1">
    <citation type="submission" date="2017-10" db="EMBL/GenBank/DDBJ databases">
        <title>Rapid genome shrinkage in a self-fertile nematode reveals novel sperm competition proteins.</title>
        <authorList>
            <person name="Yin D."/>
            <person name="Schwarz E.M."/>
            <person name="Thomas C.G."/>
            <person name="Felde R.L."/>
            <person name="Korf I.F."/>
            <person name="Cutter A.D."/>
            <person name="Schartner C.M."/>
            <person name="Ralston E.J."/>
            <person name="Meyer B.J."/>
            <person name="Haag E.S."/>
        </authorList>
    </citation>
    <scope>NUCLEOTIDE SEQUENCE [LARGE SCALE GENOMIC DNA]</scope>
    <source>
        <strain evidence="6">JU1422</strain>
    </source>
</reference>
<evidence type="ECO:0000256" key="1">
    <source>
        <dbReference type="ARBA" id="ARBA00022614"/>
    </source>
</evidence>
<proteinExistence type="predicted"/>
<dbReference type="STRING" id="1611254.A0A2G5TK57"/>
<dbReference type="InterPro" id="IPR003591">
    <property type="entry name" value="Leu-rich_rpt_typical-subtyp"/>
</dbReference>
<keyword evidence="1" id="KW-0433">Leucine-rich repeat</keyword>
<dbReference type="AlphaFoldDB" id="A0A2G5TK57"/>
<sequence>MPNLLATASQVANSLSNLKAKYIKYLETLCSANGIDISTLKTEGDSHKILEMYFGGLPVLVGLKYFSHLSTLRLFGQQITCLKPLGEVAPTLEELWVCEGAVKDLAGIDHCVRLKKLYLYDNSIEDANCLSALTNLQHLSLASNKLKTLTFLQNMKDLTNLSLADNKMKDYVIGSVVWPENVQHLDISANCFSSNRALFPLTMLTSLRSLNIDPITSQSQVSPNLFFAWIAHSFRFIESIDDDPISESFVVTFRPMVDTIFAEKLGKLAKADEKYYKDLRMADKHSGKIENRLACLAEALTVYKDGMQTKDAKKEIVKRVHEICVNNSKAVKNIKKNYALLSEYIRALAKYRIACDLESCQTFDLRDGTPEEVAFITQTLNYSCSMKNSYEIIVKSCSLVGNVSKNEAERMFILEKDSTEKLFDIRTIFILMDRFTRKDYTKHPVRLVRDFEVIKKQAKEKTTIFFIPLVLSKAATARGASKFIDEDGMSSSNDNLVWSDISLVAVLAVEIQPIGQLTTDQLRHMDQFEDSYNEQLKKLNDMHIKLDVKEEKHRRNEDPAETSIEAVSNQQSKIKKVSDVLSNISNLTGRACDEKIPFDWFTIRNPLEIALAYFDFKPIKEINDMMIRLTVLELCDHKLTKLAGIQELVSLQYLSIRKNKLTSLKKLNRLPCLKLLDASFNHISKLDQLPSSLLHVDLSHNRLQTLSVCHSLGNVRHLRVHRNQIKSMKGVESCVQLETFFINDNLLKDKNELELLKALPKLTHLDMSANPLSTAEGYRSKVMQAAQYLISLDRQIIPLEERHVNTMKQTTRGLSLELIDRICPEWRNKRELMICDQKIEQIILEKAQMEELSHIRLIDLSKNRLSSVREISSFNITHLILNNNCLKTIATTDGQALQPFACLENLDISNNAINNTTILRLGIPLLLKLRFINMSSNSLSRFDCSIFDLPNLESIDLSNNVIKTIIRRPLRSLTSLNIQNNKLTTLTPLSCPNLISLDVSNNKLASCASLKPLCEFKLLETLDCRNNSVTERRVYVDFIKANVSSVKKLDDEQMSNEIEVTKRRLSRANDLISLSRRSSLVTSSMLSWFEREEGETLDNMKRASSFLEPSAAETPSRPRRLEPLPGRRKTNSESNGLMLLGTKAVQHRK</sequence>
<dbReference type="InterPro" id="IPR025875">
    <property type="entry name" value="Leu-rich_rpt_4"/>
</dbReference>
<dbReference type="GO" id="GO:0005737">
    <property type="term" value="C:cytoplasm"/>
    <property type="evidence" value="ECO:0007669"/>
    <property type="project" value="TreeGrafter"/>
</dbReference>
<dbReference type="Proteomes" id="UP000230233">
    <property type="component" value="Chromosome V"/>
</dbReference>
<dbReference type="FunFam" id="3.80.10.10:FF:002019">
    <property type="entry name" value="Protein CBG18939"/>
    <property type="match status" value="1"/>
</dbReference>
<evidence type="ECO:0000256" key="3">
    <source>
        <dbReference type="SAM" id="MobiDB-lite"/>
    </source>
</evidence>
<feature type="domain" description="U2A'/phosphoprotein 32 family A C-terminal" evidence="4">
    <location>
        <begin position="775"/>
        <end position="793"/>
    </location>
</feature>
<name>A0A2G5TK57_9PELO</name>
<keyword evidence="6" id="KW-1185">Reference proteome</keyword>
<evidence type="ECO:0000313" key="6">
    <source>
        <dbReference type="Proteomes" id="UP000230233"/>
    </source>
</evidence>
<feature type="region of interest" description="Disordered" evidence="3">
    <location>
        <begin position="1107"/>
        <end position="1149"/>
    </location>
</feature>
<dbReference type="InterPro" id="IPR032675">
    <property type="entry name" value="LRR_dom_sf"/>
</dbReference>
<dbReference type="PANTHER" id="PTHR15454:SF56">
    <property type="entry name" value="PROTEIN PHOSPHATASE 1 REGULATORY SUBUNIT 7-RELATED"/>
    <property type="match status" value="1"/>
</dbReference>
<evidence type="ECO:0000259" key="4">
    <source>
        <dbReference type="SMART" id="SM00446"/>
    </source>
</evidence>
<dbReference type="OrthoDB" id="266138at2759"/>
<dbReference type="PANTHER" id="PTHR15454">
    <property type="entry name" value="NISCHARIN RELATED"/>
    <property type="match status" value="1"/>
</dbReference>
<dbReference type="FunFam" id="3.80.10.10:FF:002024">
    <property type="entry name" value="Protein CBG18939"/>
    <property type="match status" value="1"/>
</dbReference>
<dbReference type="SMART" id="SM00369">
    <property type="entry name" value="LRR_TYP"/>
    <property type="match status" value="7"/>
</dbReference>
<keyword evidence="2" id="KW-0677">Repeat</keyword>
<accession>A0A2G5TK57</accession>
<gene>
    <name evidence="5" type="primary">Cni-T05H4.3</name>
    <name evidence="5" type="synonym">Cnig_chr_V.g19846</name>
    <name evidence="5" type="ORF">B9Z55_019846</name>
</gene>
<dbReference type="InterPro" id="IPR003603">
    <property type="entry name" value="U2A'_phosphoprotein32A_C"/>
</dbReference>
<dbReference type="EMBL" id="PDUG01000005">
    <property type="protein sequence ID" value="PIC27659.1"/>
    <property type="molecule type" value="Genomic_DNA"/>
</dbReference>
<dbReference type="Gene3D" id="3.80.10.10">
    <property type="entry name" value="Ribonuclease Inhibitor"/>
    <property type="match status" value="5"/>
</dbReference>
<dbReference type="SMART" id="SM00365">
    <property type="entry name" value="LRR_SD22"/>
    <property type="match status" value="9"/>
</dbReference>
<dbReference type="PROSITE" id="PS51450">
    <property type="entry name" value="LRR"/>
    <property type="match status" value="5"/>
</dbReference>
<dbReference type="InterPro" id="IPR001611">
    <property type="entry name" value="Leu-rich_rpt"/>
</dbReference>
<evidence type="ECO:0000256" key="2">
    <source>
        <dbReference type="ARBA" id="ARBA00022737"/>
    </source>
</evidence>
<dbReference type="FunFam" id="3.80.10.10:FF:002859">
    <property type="entry name" value="Protein CBG18939"/>
    <property type="match status" value="1"/>
</dbReference>
<comment type="caution">
    <text evidence="5">The sequence shown here is derived from an EMBL/GenBank/DDBJ whole genome shotgun (WGS) entry which is preliminary data.</text>
</comment>
<dbReference type="SMART" id="SM00446">
    <property type="entry name" value="LRRcap"/>
    <property type="match status" value="2"/>
</dbReference>
<dbReference type="Pfam" id="PF14580">
    <property type="entry name" value="LRR_9"/>
    <property type="match status" value="1"/>
</dbReference>
<organism evidence="5 6">
    <name type="scientific">Caenorhabditis nigoni</name>
    <dbReference type="NCBI Taxonomy" id="1611254"/>
    <lineage>
        <taxon>Eukaryota</taxon>
        <taxon>Metazoa</taxon>
        <taxon>Ecdysozoa</taxon>
        <taxon>Nematoda</taxon>
        <taxon>Chromadorea</taxon>
        <taxon>Rhabditida</taxon>
        <taxon>Rhabditina</taxon>
        <taxon>Rhabditomorpha</taxon>
        <taxon>Rhabditoidea</taxon>
        <taxon>Rhabditidae</taxon>
        <taxon>Peloderinae</taxon>
        <taxon>Caenorhabditis</taxon>
    </lineage>
</organism>
<dbReference type="SMART" id="SM00364">
    <property type="entry name" value="LRR_BAC"/>
    <property type="match status" value="5"/>
</dbReference>
<feature type="domain" description="U2A'/phosphoprotein 32 family A C-terminal" evidence="4">
    <location>
        <begin position="1032"/>
        <end position="1050"/>
    </location>
</feature>
<evidence type="ECO:0000313" key="5">
    <source>
        <dbReference type="EMBL" id="PIC27659.1"/>
    </source>
</evidence>
<dbReference type="SUPFAM" id="SSF52058">
    <property type="entry name" value="L domain-like"/>
    <property type="match status" value="3"/>
</dbReference>
<dbReference type="Pfam" id="PF12799">
    <property type="entry name" value="LRR_4"/>
    <property type="match status" value="1"/>
</dbReference>
<protein>
    <recommendedName>
        <fullName evidence="4">U2A'/phosphoprotein 32 family A C-terminal domain-containing protein</fullName>
    </recommendedName>
</protein>